<feature type="binding site" evidence="9">
    <location>
        <position position="82"/>
    </location>
    <ligand>
        <name>[4Fe-4S] cluster</name>
        <dbReference type="ChEBI" id="CHEBI:49883"/>
        <label>1</label>
    </ligand>
</feature>
<comment type="catalytic activity">
    <reaction evidence="8 9">
        <text>[[Fe-S] cluster scaffold protein carrying a second [4Fe-4S](2+) cluster] + N(6)-octanoyl-L-lysyl-[protein] + 2 oxidized [2Fe-2S]-[ferredoxin] + 2 S-adenosyl-L-methionine + 4 H(+) = [[Fe-S] cluster scaffold protein] + N(6)-[(R)-dihydrolipoyl]-L-lysyl-[protein] + 4 Fe(3+) + 2 hydrogen sulfide + 2 5'-deoxyadenosine + 2 L-methionine + 2 reduced [2Fe-2S]-[ferredoxin]</text>
        <dbReference type="Rhea" id="RHEA:16585"/>
        <dbReference type="Rhea" id="RHEA-COMP:9928"/>
        <dbReference type="Rhea" id="RHEA-COMP:10000"/>
        <dbReference type="Rhea" id="RHEA-COMP:10001"/>
        <dbReference type="Rhea" id="RHEA-COMP:10475"/>
        <dbReference type="Rhea" id="RHEA-COMP:14568"/>
        <dbReference type="Rhea" id="RHEA-COMP:14569"/>
        <dbReference type="ChEBI" id="CHEBI:15378"/>
        <dbReference type="ChEBI" id="CHEBI:17319"/>
        <dbReference type="ChEBI" id="CHEBI:29034"/>
        <dbReference type="ChEBI" id="CHEBI:29919"/>
        <dbReference type="ChEBI" id="CHEBI:33722"/>
        <dbReference type="ChEBI" id="CHEBI:33737"/>
        <dbReference type="ChEBI" id="CHEBI:33738"/>
        <dbReference type="ChEBI" id="CHEBI:57844"/>
        <dbReference type="ChEBI" id="CHEBI:59789"/>
        <dbReference type="ChEBI" id="CHEBI:78809"/>
        <dbReference type="ChEBI" id="CHEBI:83100"/>
        <dbReference type="EC" id="2.8.1.8"/>
    </reaction>
</comment>
<gene>
    <name evidence="9 11" type="primary">lipA</name>
    <name evidence="11" type="ORF">GG9_0245</name>
</gene>
<dbReference type="UniPathway" id="UPA00538">
    <property type="reaction ID" value="UER00593"/>
</dbReference>
<evidence type="ECO:0000256" key="1">
    <source>
        <dbReference type="ARBA" id="ARBA00022485"/>
    </source>
</evidence>
<keyword evidence="7 9" id="KW-0411">Iron-sulfur</keyword>
<dbReference type="GO" id="GO:0046872">
    <property type="term" value="F:metal ion binding"/>
    <property type="evidence" value="ECO:0007669"/>
    <property type="project" value="UniProtKB-KW"/>
</dbReference>
<dbReference type="FunFam" id="3.20.20.70:FF:000023">
    <property type="entry name" value="Lipoyl synthase"/>
    <property type="match status" value="1"/>
</dbReference>
<dbReference type="InterPro" id="IPR007197">
    <property type="entry name" value="rSAM"/>
</dbReference>
<feature type="binding site" evidence="9">
    <location>
        <position position="322"/>
    </location>
    <ligand>
        <name>[4Fe-4S] cluster</name>
        <dbReference type="ChEBI" id="CHEBI:49883"/>
        <label>1</label>
    </ligand>
</feature>
<proteinExistence type="inferred from homology"/>
<dbReference type="InterPro" id="IPR003698">
    <property type="entry name" value="Lipoyl_synth"/>
</dbReference>
<organism evidence="11 12">
    <name type="scientific">Haemophilus haemolyticus M19501</name>
    <dbReference type="NCBI Taxonomy" id="1028803"/>
    <lineage>
        <taxon>Bacteria</taxon>
        <taxon>Pseudomonadati</taxon>
        <taxon>Pseudomonadota</taxon>
        <taxon>Gammaproteobacteria</taxon>
        <taxon>Pasteurellales</taxon>
        <taxon>Pasteurellaceae</taxon>
        <taxon>Haemophilus</taxon>
    </lineage>
</organism>
<evidence type="ECO:0000313" key="12">
    <source>
        <dbReference type="Proteomes" id="UP000003258"/>
    </source>
</evidence>
<dbReference type="PIRSF" id="PIRSF005963">
    <property type="entry name" value="Lipoyl_synth"/>
    <property type="match status" value="1"/>
</dbReference>
<comment type="cofactor">
    <cofactor evidence="9">
        <name>[4Fe-4S] cluster</name>
        <dbReference type="ChEBI" id="CHEBI:49883"/>
    </cofactor>
    <text evidence="9">Binds 2 [4Fe-4S] clusters per subunit. One cluster is coordinated with 3 cysteines and an exchangeable S-adenosyl-L-methionine.</text>
</comment>
<dbReference type="InterPro" id="IPR013785">
    <property type="entry name" value="Aldolase_TIM"/>
</dbReference>
<dbReference type="InterPro" id="IPR006638">
    <property type="entry name" value="Elp3/MiaA/NifB-like_rSAM"/>
</dbReference>
<dbReference type="Pfam" id="PF04055">
    <property type="entry name" value="Radical_SAM"/>
    <property type="match status" value="1"/>
</dbReference>
<comment type="subcellular location">
    <subcellularLocation>
        <location evidence="9">Cytoplasm</location>
    </subcellularLocation>
</comment>
<comment type="similarity">
    <text evidence="9">Belongs to the radical SAM superfamily. Lipoyl synthase family.</text>
</comment>
<evidence type="ECO:0000256" key="8">
    <source>
        <dbReference type="ARBA" id="ARBA00047326"/>
    </source>
</evidence>
<dbReference type="EC" id="2.8.1.8" evidence="9"/>
<evidence type="ECO:0000259" key="10">
    <source>
        <dbReference type="PROSITE" id="PS51918"/>
    </source>
</evidence>
<comment type="function">
    <text evidence="9">Catalyzes the radical-mediated insertion of two sulfur atoms into the C-6 and C-8 positions of the octanoyl moiety bound to the lipoyl domains of lipoate-dependent enzymes, thereby converting the octanoylated domains into lipoylated derivatives.</text>
</comment>
<dbReference type="SMART" id="SM00729">
    <property type="entry name" value="Elp3"/>
    <property type="match status" value="1"/>
</dbReference>
<dbReference type="AlphaFoldDB" id="F9GM34"/>
<dbReference type="PANTHER" id="PTHR10949:SF0">
    <property type="entry name" value="LIPOYL SYNTHASE, MITOCHONDRIAL"/>
    <property type="match status" value="1"/>
</dbReference>
<evidence type="ECO:0000256" key="5">
    <source>
        <dbReference type="ARBA" id="ARBA00022723"/>
    </source>
</evidence>
<dbReference type="eggNOG" id="COG0320">
    <property type="taxonomic scope" value="Bacteria"/>
</dbReference>
<keyword evidence="6 9" id="KW-0408">Iron</keyword>
<dbReference type="SFLD" id="SFLDS00029">
    <property type="entry name" value="Radical_SAM"/>
    <property type="match status" value="1"/>
</dbReference>
<dbReference type="PROSITE" id="PS51918">
    <property type="entry name" value="RADICAL_SAM"/>
    <property type="match status" value="1"/>
</dbReference>
<evidence type="ECO:0000313" key="11">
    <source>
        <dbReference type="EMBL" id="EGT77278.1"/>
    </source>
</evidence>
<comment type="caution">
    <text evidence="11">The sequence shown here is derived from an EMBL/GenBank/DDBJ whole genome shotgun (WGS) entry which is preliminary data.</text>
</comment>
<feature type="domain" description="Radical SAM core" evidence="10">
    <location>
        <begin position="94"/>
        <end position="311"/>
    </location>
</feature>
<dbReference type="NCBIfam" id="NF004019">
    <property type="entry name" value="PRK05481.1"/>
    <property type="match status" value="1"/>
</dbReference>
<dbReference type="GO" id="GO:0009249">
    <property type="term" value="P:protein lipoylation"/>
    <property type="evidence" value="ECO:0007669"/>
    <property type="project" value="UniProtKB-UniRule"/>
</dbReference>
<protein>
    <recommendedName>
        <fullName evidence="9">Lipoyl synthase</fullName>
        <ecNumber evidence="9">2.8.1.8</ecNumber>
    </recommendedName>
    <alternativeName>
        <fullName evidence="9">Lip-syn</fullName>
        <shortName evidence="9">LS</shortName>
    </alternativeName>
    <alternativeName>
        <fullName evidence="9">Lipoate synthase</fullName>
    </alternativeName>
    <alternativeName>
        <fullName evidence="9">Lipoic acid synthase</fullName>
    </alternativeName>
    <alternativeName>
        <fullName evidence="9">Sulfur insertion protein LipA</fullName>
    </alternativeName>
</protein>
<dbReference type="GO" id="GO:0016992">
    <property type="term" value="F:lipoate synthase activity"/>
    <property type="evidence" value="ECO:0007669"/>
    <property type="project" value="UniProtKB-UniRule"/>
</dbReference>
<dbReference type="PANTHER" id="PTHR10949">
    <property type="entry name" value="LIPOYL SYNTHASE"/>
    <property type="match status" value="1"/>
</dbReference>
<dbReference type="HAMAP" id="MF_00206">
    <property type="entry name" value="Lipoyl_synth"/>
    <property type="match status" value="1"/>
</dbReference>
<feature type="binding site" evidence="9">
    <location>
        <position position="108"/>
    </location>
    <ligand>
        <name>[4Fe-4S] cluster</name>
        <dbReference type="ChEBI" id="CHEBI:49883"/>
        <label>2</label>
        <note>4Fe-4S-S-AdoMet</note>
    </ligand>
</feature>
<dbReference type="SFLD" id="SFLDF00271">
    <property type="entry name" value="lipoyl_synthase"/>
    <property type="match status" value="1"/>
</dbReference>
<dbReference type="Proteomes" id="UP000003258">
    <property type="component" value="Unassembled WGS sequence"/>
</dbReference>
<evidence type="ECO:0000256" key="6">
    <source>
        <dbReference type="ARBA" id="ARBA00023004"/>
    </source>
</evidence>
<name>F9GM34_HAEHA</name>
<dbReference type="GO" id="GO:0005737">
    <property type="term" value="C:cytoplasm"/>
    <property type="evidence" value="ECO:0007669"/>
    <property type="project" value="UniProtKB-SubCell"/>
</dbReference>
<keyword evidence="4 9" id="KW-0949">S-adenosyl-L-methionine</keyword>
<evidence type="ECO:0000256" key="2">
    <source>
        <dbReference type="ARBA" id="ARBA00022490"/>
    </source>
</evidence>
<evidence type="ECO:0000256" key="9">
    <source>
        <dbReference type="HAMAP-Rule" id="MF_00206"/>
    </source>
</evidence>
<keyword evidence="5 9" id="KW-0479">Metal-binding</keyword>
<dbReference type="PATRIC" id="fig|1028803.3.peg.254"/>
<evidence type="ECO:0000256" key="3">
    <source>
        <dbReference type="ARBA" id="ARBA00022679"/>
    </source>
</evidence>
<accession>F9GM34</accession>
<dbReference type="SUPFAM" id="SSF102114">
    <property type="entry name" value="Radical SAM enzymes"/>
    <property type="match status" value="1"/>
</dbReference>
<comment type="pathway">
    <text evidence="9">Protein modification; protein lipoylation via endogenous pathway; protein N(6)-(lipoyl)lysine from octanoyl-[acyl-carrier-protein]: step 2/2.</text>
</comment>
<feature type="binding site" evidence="9">
    <location>
        <position position="87"/>
    </location>
    <ligand>
        <name>[4Fe-4S] cluster</name>
        <dbReference type="ChEBI" id="CHEBI:49883"/>
        <label>1</label>
    </ligand>
</feature>
<keyword evidence="3 9" id="KW-0808">Transferase</keyword>
<dbReference type="CDD" id="cd01335">
    <property type="entry name" value="Radical_SAM"/>
    <property type="match status" value="1"/>
</dbReference>
<evidence type="ECO:0000256" key="4">
    <source>
        <dbReference type="ARBA" id="ARBA00022691"/>
    </source>
</evidence>
<feature type="binding site" evidence="9">
    <location>
        <position position="93"/>
    </location>
    <ligand>
        <name>[4Fe-4S] cluster</name>
        <dbReference type="ChEBI" id="CHEBI:49883"/>
        <label>1</label>
    </ligand>
</feature>
<keyword evidence="2 9" id="KW-0963">Cytoplasm</keyword>
<keyword evidence="1 9" id="KW-0004">4Fe-4S</keyword>
<feature type="binding site" evidence="9">
    <location>
        <position position="112"/>
    </location>
    <ligand>
        <name>[4Fe-4S] cluster</name>
        <dbReference type="ChEBI" id="CHEBI:49883"/>
        <label>2</label>
        <note>4Fe-4S-S-AdoMet</note>
    </ligand>
</feature>
<dbReference type="Gene3D" id="3.20.20.70">
    <property type="entry name" value="Aldolase class I"/>
    <property type="match status" value="1"/>
</dbReference>
<feature type="binding site" evidence="9">
    <location>
        <position position="115"/>
    </location>
    <ligand>
        <name>[4Fe-4S] cluster</name>
        <dbReference type="ChEBI" id="CHEBI:49883"/>
        <label>2</label>
        <note>4Fe-4S-S-AdoMet</note>
    </ligand>
</feature>
<dbReference type="NCBIfam" id="TIGR00510">
    <property type="entry name" value="lipA"/>
    <property type="match status" value="1"/>
</dbReference>
<evidence type="ECO:0000256" key="7">
    <source>
        <dbReference type="ARBA" id="ARBA00023014"/>
    </source>
</evidence>
<dbReference type="EMBL" id="AFQO01000003">
    <property type="protein sequence ID" value="EGT77278.1"/>
    <property type="molecule type" value="Genomic_DNA"/>
</dbReference>
<dbReference type="NCBIfam" id="NF009544">
    <property type="entry name" value="PRK12928.1"/>
    <property type="match status" value="1"/>
</dbReference>
<dbReference type="GO" id="GO:0051539">
    <property type="term" value="F:4 iron, 4 sulfur cluster binding"/>
    <property type="evidence" value="ECO:0007669"/>
    <property type="project" value="UniProtKB-UniRule"/>
</dbReference>
<reference evidence="11 12" key="1">
    <citation type="journal article" date="2011" name="J. Bacteriol.">
        <title>Genome Sequences for Five Strains of the Emerging Pathogen Haemophilus haemolyticus.</title>
        <authorList>
            <person name="Jordan I.K."/>
            <person name="Conley A.B."/>
            <person name="Antonov I.V."/>
            <person name="Arthur R.A."/>
            <person name="Cook E.D."/>
            <person name="Cooper G.P."/>
            <person name="Jones B.L."/>
            <person name="Knipe K.M."/>
            <person name="Lee K.J."/>
            <person name="Liu X."/>
            <person name="Mitchell G.J."/>
            <person name="Pande P.R."/>
            <person name="Petit R.A."/>
            <person name="Qin S."/>
            <person name="Rajan V.N."/>
            <person name="Sarda S."/>
            <person name="Sebastian A."/>
            <person name="Tang S."/>
            <person name="Thapliyal R."/>
            <person name="Varghese N.J."/>
            <person name="Ye T."/>
            <person name="Katz L.S."/>
            <person name="Wang X."/>
            <person name="Rowe L."/>
            <person name="Frace M."/>
            <person name="Mayer L.W."/>
        </authorList>
    </citation>
    <scope>NUCLEOTIDE SEQUENCE [LARGE SCALE GENOMIC DNA]</scope>
    <source>
        <strain evidence="11 12">M19501</strain>
    </source>
</reference>
<sequence>MIKNALFGHFYLGTLMSTPFKMERGVKYRDAAKTSIIPVKNIDPNQELLKKPEWMKIKLPANSLKIESIKNGMRRHGLHSVCEEASCPNLHECFNHGTATFMILGAICTRRCPFCDVAHGKPLPPDPEEPQKLAETIQDMKLKYVVITSVDRDDLPDRGAGHFAECVKAVRKLNPDIKIEILVPDFRGRITQALEKLKDNPPDVFNHNLENVPRLYKEIRPGADYEWSLKLLREFKEMFPNIPTKSGLMVGLGETNEEILQVMQDLRDNGVTMLTLGQYLQPSRHHLPVARYVPPAEFDEFREKANAMGFEHAACGPFVRSSYHADLQASGGLVK</sequence>
<dbReference type="SFLD" id="SFLDG01058">
    <property type="entry name" value="lipoyl_synthase_like"/>
    <property type="match status" value="1"/>
</dbReference>
<dbReference type="InterPro" id="IPR058240">
    <property type="entry name" value="rSAM_sf"/>
</dbReference>